<feature type="signal peptide" evidence="1">
    <location>
        <begin position="1"/>
        <end position="17"/>
    </location>
</feature>
<reference evidence="3" key="2">
    <citation type="submission" date="2017-12" db="EMBL/GenBank/DDBJ databases">
        <title>Genome sequence of the Bar-tailed Godwit (Limosa lapponica baueri).</title>
        <authorList>
            <person name="Lima N.C.B."/>
            <person name="Parody-Merino A.M."/>
            <person name="Battley P.F."/>
            <person name="Fidler A.E."/>
            <person name="Prosdocimi F."/>
        </authorList>
    </citation>
    <scope>NUCLEOTIDE SEQUENCE [LARGE SCALE GENOMIC DNA]</scope>
</reference>
<feature type="chain" id="PRO_5014185019" evidence="1">
    <location>
        <begin position="18"/>
        <end position="195"/>
    </location>
</feature>
<dbReference type="EMBL" id="KZ508748">
    <property type="protein sequence ID" value="PKU34854.1"/>
    <property type="molecule type" value="Genomic_DNA"/>
</dbReference>
<evidence type="ECO:0000313" key="3">
    <source>
        <dbReference type="Proteomes" id="UP000233556"/>
    </source>
</evidence>
<evidence type="ECO:0000256" key="1">
    <source>
        <dbReference type="SAM" id="SignalP"/>
    </source>
</evidence>
<organism evidence="2 3">
    <name type="scientific">Limosa lapponica baueri</name>
    <dbReference type="NCBI Taxonomy" id="1758121"/>
    <lineage>
        <taxon>Eukaryota</taxon>
        <taxon>Metazoa</taxon>
        <taxon>Chordata</taxon>
        <taxon>Craniata</taxon>
        <taxon>Vertebrata</taxon>
        <taxon>Euteleostomi</taxon>
        <taxon>Archelosauria</taxon>
        <taxon>Archosauria</taxon>
        <taxon>Dinosauria</taxon>
        <taxon>Saurischia</taxon>
        <taxon>Theropoda</taxon>
        <taxon>Coelurosauria</taxon>
        <taxon>Aves</taxon>
        <taxon>Neognathae</taxon>
        <taxon>Neoaves</taxon>
        <taxon>Charadriiformes</taxon>
        <taxon>Scolopacidae</taxon>
        <taxon>Limosa</taxon>
    </lineage>
</organism>
<evidence type="ECO:0000313" key="2">
    <source>
        <dbReference type="EMBL" id="PKU34854.1"/>
    </source>
</evidence>
<gene>
    <name evidence="2" type="ORF">llap_14841</name>
</gene>
<protein>
    <submittedName>
        <fullName evidence="2">Receptor-type tyrosine-protein phosphatase kappa-like</fullName>
    </submittedName>
</protein>
<name>A0A2I0TM22_LIMLA</name>
<keyword evidence="2" id="KW-0675">Receptor</keyword>
<accession>A0A2I0TM22</accession>
<dbReference type="Proteomes" id="UP000233556">
    <property type="component" value="Unassembled WGS sequence"/>
</dbReference>
<keyword evidence="1" id="KW-0732">Signal</keyword>
<keyword evidence="3" id="KW-1185">Reference proteome</keyword>
<reference evidence="3" key="1">
    <citation type="submission" date="2017-11" db="EMBL/GenBank/DDBJ databases">
        <authorList>
            <person name="Lima N.C."/>
            <person name="Parody-Merino A.M."/>
            <person name="Battley P.F."/>
            <person name="Fidler A.E."/>
            <person name="Prosdocimi F."/>
        </authorList>
    </citation>
    <scope>NUCLEOTIDE SEQUENCE [LARGE SCALE GENOMIC DNA]</scope>
</reference>
<dbReference type="AlphaFoldDB" id="A0A2I0TM22"/>
<dbReference type="OrthoDB" id="9204546at2759"/>
<proteinExistence type="predicted"/>
<sequence length="195" mass="22250">MGLRWIFLTLLTPLLAAQQQDSSDTNSSTVPQETEGCQKPQRISKLLFSPEKKIYGLNEEVTLSCPVKDPLPLAVIRCSKEMSPGWKSAWEVKNIEGAWQRVVVKLTCLPRKCQKPQWEGRVQLEPNKKPYKLNEERTLKCTGDLQPPFRKVKCAKKFLRINERSGEPVYGDAWWGWNSTGAWIHIEGPVECIGK</sequence>